<dbReference type="Pfam" id="PF13997">
    <property type="entry name" value="YqjK"/>
    <property type="match status" value="1"/>
</dbReference>
<evidence type="ECO:0008006" key="3">
    <source>
        <dbReference type="Google" id="ProtNLM"/>
    </source>
</evidence>
<reference evidence="1 2" key="1">
    <citation type="submission" date="2019-10" db="EMBL/GenBank/DDBJ databases">
        <title>Comparative genomic analysis of Providencia.</title>
        <authorList>
            <person name="Yuan C."/>
            <person name="Wei Y."/>
            <person name="Yin Z."/>
        </authorList>
    </citation>
    <scope>NUCLEOTIDE SEQUENCE [LARGE SCALE GENOMIC DNA]</scope>
    <source>
        <strain evidence="2">wls1934</strain>
    </source>
</reference>
<organism evidence="1 2">
    <name type="scientific">Providencia alcalifaciens</name>
    <dbReference type="NCBI Taxonomy" id="126385"/>
    <lineage>
        <taxon>Bacteria</taxon>
        <taxon>Pseudomonadati</taxon>
        <taxon>Pseudomonadota</taxon>
        <taxon>Gammaproteobacteria</taxon>
        <taxon>Enterobacterales</taxon>
        <taxon>Morganellaceae</taxon>
        <taxon>Providencia</taxon>
    </lineage>
</organism>
<dbReference type="AlphaFoldDB" id="A0AAW9VCL9"/>
<accession>A0AAW9VCL9</accession>
<dbReference type="Proteomes" id="UP000449944">
    <property type="component" value="Unassembled WGS sequence"/>
</dbReference>
<evidence type="ECO:0000313" key="1">
    <source>
        <dbReference type="EMBL" id="MTC35420.1"/>
    </source>
</evidence>
<dbReference type="EMBL" id="WLUB01000044">
    <property type="protein sequence ID" value="MTC35420.1"/>
    <property type="molecule type" value="Genomic_DNA"/>
</dbReference>
<gene>
    <name evidence="1" type="ORF">GKR67_12435</name>
</gene>
<evidence type="ECO:0000313" key="2">
    <source>
        <dbReference type="Proteomes" id="UP000449944"/>
    </source>
</evidence>
<dbReference type="RefSeq" id="WP_006662924.1">
    <property type="nucleotide sequence ID" value="NZ_CAWPNQ010000055.1"/>
</dbReference>
<protein>
    <recommendedName>
        <fullName evidence="3">YqjK-like family protein</fullName>
    </recommendedName>
</protein>
<name>A0AAW9VCL9_9GAMM</name>
<sequence>MMSKSKRQLLAERKQRLVADIEQQRIMLSASKEEWLQATAPYDRAWQTIMTFRPIFIAATGLISILTLKHPNRFISLSKKAIAAWGLVRTLRNSLNSANQK</sequence>
<dbReference type="InterPro" id="IPR025612">
    <property type="entry name" value="YqjK"/>
</dbReference>
<proteinExistence type="predicted"/>
<comment type="caution">
    <text evidence="1">The sequence shown here is derived from an EMBL/GenBank/DDBJ whole genome shotgun (WGS) entry which is preliminary data.</text>
</comment>